<accession>A0A4Q7VRN1</accession>
<proteinExistence type="predicted"/>
<gene>
    <name evidence="1" type="ORF">EV681_0955</name>
</gene>
<name>A0A4Q7VRN1_9BURK</name>
<comment type="caution">
    <text evidence="1">The sequence shown here is derived from an EMBL/GenBank/DDBJ whole genome shotgun (WGS) entry which is preliminary data.</text>
</comment>
<evidence type="ECO:0000313" key="1">
    <source>
        <dbReference type="EMBL" id="RZT99173.1"/>
    </source>
</evidence>
<keyword evidence="2" id="KW-1185">Reference proteome</keyword>
<dbReference type="AlphaFoldDB" id="A0A4Q7VRN1"/>
<sequence length="80" mass="8703">MNLSMKNALAMSDTPELAFSDSMERELIHKAINEERALSLTALAKAVAASVAAACIMMYDMIKETEKAIDDTDSEGGFSW</sequence>
<protein>
    <submittedName>
        <fullName evidence="1">Uncharacterized protein</fullName>
    </submittedName>
</protein>
<dbReference type="EMBL" id="SHKO01000001">
    <property type="protein sequence ID" value="RZT99173.1"/>
    <property type="molecule type" value="Genomic_DNA"/>
</dbReference>
<dbReference type="Proteomes" id="UP000293398">
    <property type="component" value="Unassembled WGS sequence"/>
</dbReference>
<organism evidence="1 2">
    <name type="scientific">Advenella incenata</name>
    <dbReference type="NCBI Taxonomy" id="267800"/>
    <lineage>
        <taxon>Bacteria</taxon>
        <taxon>Pseudomonadati</taxon>
        <taxon>Pseudomonadota</taxon>
        <taxon>Betaproteobacteria</taxon>
        <taxon>Burkholderiales</taxon>
        <taxon>Alcaligenaceae</taxon>
    </lineage>
</organism>
<evidence type="ECO:0000313" key="2">
    <source>
        <dbReference type="Proteomes" id="UP000293398"/>
    </source>
</evidence>
<reference evidence="1 2" key="1">
    <citation type="submission" date="2019-02" db="EMBL/GenBank/DDBJ databases">
        <title>Genomic Encyclopedia of Type Strains, Phase IV (KMG-IV): sequencing the most valuable type-strain genomes for metagenomic binning, comparative biology and taxonomic classification.</title>
        <authorList>
            <person name="Goeker M."/>
        </authorList>
    </citation>
    <scope>NUCLEOTIDE SEQUENCE [LARGE SCALE GENOMIC DNA]</scope>
    <source>
        <strain evidence="1 2">DSM 23814</strain>
    </source>
</reference>